<gene>
    <name evidence="2" type="ORF">J1899_20555</name>
</gene>
<keyword evidence="3" id="KW-1185">Reference proteome</keyword>
<evidence type="ECO:0000313" key="2">
    <source>
        <dbReference type="EMBL" id="QVY61306.1"/>
    </source>
</evidence>
<reference evidence="2 3" key="1">
    <citation type="submission" date="2021-03" db="EMBL/GenBank/DDBJ databases">
        <title>The first data on the complete genome of the tetrodotoxin-producing bacterium.</title>
        <authorList>
            <person name="Melnikova D.I."/>
            <person name="Nijland R."/>
            <person name="Magarlamov T.Y."/>
        </authorList>
    </citation>
    <scope>NUCLEOTIDE SEQUENCE [LARGE SCALE GENOMIC DNA]</scope>
    <source>
        <strain evidence="2 3">1839</strain>
    </source>
</reference>
<protein>
    <submittedName>
        <fullName evidence="2">Uncharacterized protein</fullName>
    </submittedName>
</protein>
<keyword evidence="1" id="KW-1133">Transmembrane helix</keyword>
<feature type="transmembrane region" description="Helical" evidence="1">
    <location>
        <begin position="5"/>
        <end position="21"/>
    </location>
</feature>
<dbReference type="RefSeq" id="WP_214476390.1">
    <property type="nucleotide sequence ID" value="NZ_CP071709.1"/>
</dbReference>
<dbReference type="EMBL" id="CP071709">
    <property type="protein sequence ID" value="QVY61306.1"/>
    <property type="molecule type" value="Genomic_DNA"/>
</dbReference>
<organism evidence="2 3">
    <name type="scientific">Cytobacillus gottheilii</name>
    <dbReference type="NCBI Taxonomy" id="859144"/>
    <lineage>
        <taxon>Bacteria</taxon>
        <taxon>Bacillati</taxon>
        <taxon>Bacillota</taxon>
        <taxon>Bacilli</taxon>
        <taxon>Bacillales</taxon>
        <taxon>Bacillaceae</taxon>
        <taxon>Cytobacillus</taxon>
    </lineage>
</organism>
<feature type="transmembrane region" description="Helical" evidence="1">
    <location>
        <begin position="27"/>
        <end position="45"/>
    </location>
</feature>
<sequence>MAKFLYLSTITIGLGFILYFHGPETFLIVFALFLIVFVPLIYWISKTQKK</sequence>
<keyword evidence="1" id="KW-0812">Transmembrane</keyword>
<keyword evidence="1" id="KW-0472">Membrane</keyword>
<evidence type="ECO:0000256" key="1">
    <source>
        <dbReference type="SAM" id="Phobius"/>
    </source>
</evidence>
<evidence type="ECO:0000313" key="3">
    <source>
        <dbReference type="Proteomes" id="UP000679247"/>
    </source>
</evidence>
<name>A0ABX8FAH5_9BACI</name>
<dbReference type="Proteomes" id="UP000679247">
    <property type="component" value="Chromosome"/>
</dbReference>
<accession>A0ABX8FAH5</accession>
<proteinExistence type="predicted"/>